<dbReference type="GO" id="GO:0006012">
    <property type="term" value="P:galactose metabolic process"/>
    <property type="evidence" value="ECO:0007669"/>
    <property type="project" value="UniProtKB-KW"/>
</dbReference>
<keyword evidence="5" id="KW-0119">Carbohydrate metabolism</keyword>
<evidence type="ECO:0000259" key="6">
    <source>
        <dbReference type="Pfam" id="PF00288"/>
    </source>
</evidence>
<dbReference type="PANTHER" id="PTHR10457:SF7">
    <property type="entry name" value="GALACTOKINASE-RELATED"/>
    <property type="match status" value="1"/>
</dbReference>
<keyword evidence="9" id="KW-0418">Kinase</keyword>
<dbReference type="GO" id="GO:0005829">
    <property type="term" value="C:cytosol"/>
    <property type="evidence" value="ECO:0007669"/>
    <property type="project" value="TreeGrafter"/>
</dbReference>
<gene>
    <name evidence="9" type="primary">GALK2</name>
    <name evidence="9" type="ORF">HK099_000909</name>
</gene>
<evidence type="ECO:0000256" key="3">
    <source>
        <dbReference type="ARBA" id="ARBA00022840"/>
    </source>
</evidence>
<dbReference type="Gene3D" id="1.20.1440.340">
    <property type="match status" value="1"/>
</dbReference>
<comment type="similarity">
    <text evidence="1">Belongs to the GHMP kinase family. GalK subfamily.</text>
</comment>
<dbReference type="InterPro" id="IPR006204">
    <property type="entry name" value="GHMP_kinase_N_dom"/>
</dbReference>
<dbReference type="InterPro" id="IPR000705">
    <property type="entry name" value="Galactokinase"/>
</dbReference>
<evidence type="ECO:0000256" key="1">
    <source>
        <dbReference type="ARBA" id="ARBA00006566"/>
    </source>
</evidence>
<dbReference type="Pfam" id="PF10509">
    <property type="entry name" value="GalKase_gal_bdg"/>
    <property type="match status" value="1"/>
</dbReference>
<evidence type="ECO:0000256" key="2">
    <source>
        <dbReference type="ARBA" id="ARBA00022741"/>
    </source>
</evidence>
<keyword evidence="4" id="KW-0299">Galactose metabolism</keyword>
<dbReference type="PANTHER" id="PTHR10457">
    <property type="entry name" value="MEVALONATE KINASE/GALACTOKINASE"/>
    <property type="match status" value="1"/>
</dbReference>
<evidence type="ECO:0000313" key="10">
    <source>
        <dbReference type="Proteomes" id="UP001211065"/>
    </source>
</evidence>
<dbReference type="InterPro" id="IPR019741">
    <property type="entry name" value="Galactokinase_CS"/>
</dbReference>
<sequence>MKAETLNQIYGKNEIQQAQRYQFLSTKFQSKFNEKPEVYVRSPGRVNLIGEHIDYSGFPVLPMALDRDVVIALSEIKLSSSKSTFVVVSNLLEKYKDLTFLHSSVETDSSEAHGWHSYFFCAYKALIRQIKISTPKSFNAMIDGVVPTGAGVSSSAALCCASVLAISAINDISLSQEQLINISIEAEHMVGVKCGGMDQSISVMGQENSAVMIHFYPKLKGLPTPIPSKIVLQQLNNFDSPVFVVANTLKVSDKHETAATNYNLRVVETALAGAILFKKLNLVIEDGLIQKNNLLTLRQVMDIVAFGEVKNGNMKSYDFEVDGKECLNLMLSIVEQHLKSQPYTREEVALELGISVRDLVKKFIDDQYLTVKADKFELYKRAKHVYSETLRVLKFDQICTGKEVLPIPNEILYALGNLMNESQSSCRDLFNCSCDELDELVKLNLSFGAFGSRLTGAGWGGCTVSLVGESMVDEFVKNLKDSYFTKEKLQAAGMTLDELNDVVFYCKPGTGSRIVNYS</sequence>
<dbReference type="InterPro" id="IPR006206">
    <property type="entry name" value="Mevalonate/galactokinase"/>
</dbReference>
<dbReference type="PIRSF" id="PIRSF000530">
    <property type="entry name" value="Galactokinase"/>
    <property type="match status" value="1"/>
</dbReference>
<evidence type="ECO:0000256" key="5">
    <source>
        <dbReference type="ARBA" id="ARBA00023277"/>
    </source>
</evidence>
<dbReference type="PRINTS" id="PR00959">
    <property type="entry name" value="MEVGALKINASE"/>
</dbReference>
<dbReference type="SUPFAM" id="SSF55060">
    <property type="entry name" value="GHMP Kinase, C-terminal domain"/>
    <property type="match status" value="1"/>
</dbReference>
<dbReference type="AlphaFoldDB" id="A0AAD5XXE3"/>
<evidence type="ECO:0000313" key="9">
    <source>
        <dbReference type="EMBL" id="KAJ3223617.1"/>
    </source>
</evidence>
<dbReference type="GO" id="GO:0005524">
    <property type="term" value="F:ATP binding"/>
    <property type="evidence" value="ECO:0007669"/>
    <property type="project" value="UniProtKB-KW"/>
</dbReference>
<evidence type="ECO:0000256" key="4">
    <source>
        <dbReference type="ARBA" id="ARBA00023144"/>
    </source>
</evidence>
<feature type="domain" description="Galactokinase N-terminal" evidence="8">
    <location>
        <begin position="27"/>
        <end position="74"/>
    </location>
</feature>
<dbReference type="InterPro" id="IPR019539">
    <property type="entry name" value="GalKase_N"/>
</dbReference>
<evidence type="ECO:0000259" key="8">
    <source>
        <dbReference type="Pfam" id="PF10509"/>
    </source>
</evidence>
<dbReference type="GO" id="GO:0004335">
    <property type="term" value="F:galactokinase activity"/>
    <property type="evidence" value="ECO:0007669"/>
    <property type="project" value="InterPro"/>
</dbReference>
<feature type="domain" description="GHMP kinase N-terminal" evidence="6">
    <location>
        <begin position="118"/>
        <end position="206"/>
    </location>
</feature>
<dbReference type="Gene3D" id="3.30.230.10">
    <property type="match status" value="1"/>
</dbReference>
<keyword evidence="9" id="KW-0808">Transferase</keyword>
<keyword evidence="3" id="KW-0067">ATP-binding</keyword>
<comment type="caution">
    <text evidence="9">The sequence shown here is derived from an EMBL/GenBank/DDBJ whole genome shotgun (WGS) entry which is preliminary data.</text>
</comment>
<proteinExistence type="inferred from homology"/>
<accession>A0AAD5XXE3</accession>
<dbReference type="Gene3D" id="3.30.70.3170">
    <property type="match status" value="1"/>
</dbReference>
<dbReference type="SUPFAM" id="SSF54211">
    <property type="entry name" value="Ribosomal protein S5 domain 2-like"/>
    <property type="match status" value="1"/>
</dbReference>
<dbReference type="FunFam" id="1.20.1440.340:FF:000003">
    <property type="entry name" value="GAL1p Galactokinase"/>
    <property type="match status" value="1"/>
</dbReference>
<dbReference type="InterPro" id="IPR036554">
    <property type="entry name" value="GHMP_kinase_C_sf"/>
</dbReference>
<organism evidence="9 10">
    <name type="scientific">Clydaea vesicula</name>
    <dbReference type="NCBI Taxonomy" id="447962"/>
    <lineage>
        <taxon>Eukaryota</taxon>
        <taxon>Fungi</taxon>
        <taxon>Fungi incertae sedis</taxon>
        <taxon>Chytridiomycota</taxon>
        <taxon>Chytridiomycota incertae sedis</taxon>
        <taxon>Chytridiomycetes</taxon>
        <taxon>Lobulomycetales</taxon>
        <taxon>Lobulomycetaceae</taxon>
        <taxon>Clydaea</taxon>
    </lineage>
</organism>
<dbReference type="NCBIfam" id="TIGR00131">
    <property type="entry name" value="gal_kin"/>
    <property type="match status" value="1"/>
</dbReference>
<reference evidence="9" key="1">
    <citation type="submission" date="2020-05" db="EMBL/GenBank/DDBJ databases">
        <title>Phylogenomic resolution of chytrid fungi.</title>
        <authorList>
            <person name="Stajich J.E."/>
            <person name="Amses K."/>
            <person name="Simmons R."/>
            <person name="Seto K."/>
            <person name="Myers J."/>
            <person name="Bonds A."/>
            <person name="Quandt C.A."/>
            <person name="Barry K."/>
            <person name="Liu P."/>
            <person name="Grigoriev I."/>
            <person name="Longcore J.E."/>
            <person name="James T.Y."/>
        </authorList>
    </citation>
    <scope>NUCLEOTIDE SEQUENCE</scope>
    <source>
        <strain evidence="9">JEL0476</strain>
    </source>
</reference>
<name>A0AAD5XXE3_9FUNG</name>
<protein>
    <submittedName>
        <fullName evidence="9">N-acetylgalactosamine kinase</fullName>
    </submittedName>
</protein>
<keyword evidence="2" id="KW-0547">Nucleotide-binding</keyword>
<dbReference type="InterPro" id="IPR020568">
    <property type="entry name" value="Ribosomal_Su5_D2-typ_SF"/>
</dbReference>
<feature type="domain" description="GHMP kinase C-terminal" evidence="7">
    <location>
        <begin position="414"/>
        <end position="480"/>
    </location>
</feature>
<evidence type="ECO:0000259" key="7">
    <source>
        <dbReference type="Pfam" id="PF08544"/>
    </source>
</evidence>
<keyword evidence="10" id="KW-1185">Reference proteome</keyword>
<dbReference type="PROSITE" id="PS00106">
    <property type="entry name" value="GALACTOKINASE"/>
    <property type="match status" value="1"/>
</dbReference>
<dbReference type="Proteomes" id="UP001211065">
    <property type="component" value="Unassembled WGS sequence"/>
</dbReference>
<dbReference type="InterPro" id="IPR014721">
    <property type="entry name" value="Ribsml_uS5_D2-typ_fold_subgr"/>
</dbReference>
<dbReference type="Pfam" id="PF00288">
    <property type="entry name" value="GHMP_kinases_N"/>
    <property type="match status" value="1"/>
</dbReference>
<dbReference type="Pfam" id="PF08544">
    <property type="entry name" value="GHMP_kinases_C"/>
    <property type="match status" value="1"/>
</dbReference>
<dbReference type="PRINTS" id="PR00473">
    <property type="entry name" value="GALCTOKINASE"/>
</dbReference>
<dbReference type="EMBL" id="JADGJW010000123">
    <property type="protein sequence ID" value="KAJ3223617.1"/>
    <property type="molecule type" value="Genomic_DNA"/>
</dbReference>
<dbReference type="InterPro" id="IPR013750">
    <property type="entry name" value="GHMP_kinase_C_dom"/>
</dbReference>